<reference evidence="2 3" key="1">
    <citation type="submission" date="2015-12" db="EMBL/GenBank/DDBJ databases">
        <title>Dictyostelia acquired genes for synthesis and detection of signals that induce cell-type specialization by lateral gene transfer from prokaryotes.</title>
        <authorList>
            <person name="Gloeckner G."/>
            <person name="Schaap P."/>
        </authorList>
    </citation>
    <scope>NUCLEOTIDE SEQUENCE [LARGE SCALE GENOMIC DNA]</scope>
    <source>
        <strain evidence="2 3">TK</strain>
    </source>
</reference>
<evidence type="ECO:0000313" key="2">
    <source>
        <dbReference type="EMBL" id="KYQ91311.1"/>
    </source>
</evidence>
<organism evidence="2 3">
    <name type="scientific">Tieghemostelium lacteum</name>
    <name type="common">Slime mold</name>
    <name type="synonym">Dictyostelium lacteum</name>
    <dbReference type="NCBI Taxonomy" id="361077"/>
    <lineage>
        <taxon>Eukaryota</taxon>
        <taxon>Amoebozoa</taxon>
        <taxon>Evosea</taxon>
        <taxon>Eumycetozoa</taxon>
        <taxon>Dictyostelia</taxon>
        <taxon>Dictyosteliales</taxon>
        <taxon>Raperosteliaceae</taxon>
        <taxon>Tieghemostelium</taxon>
    </lineage>
</organism>
<dbReference type="AlphaFoldDB" id="A0A151ZBJ8"/>
<proteinExistence type="predicted"/>
<keyword evidence="1" id="KW-0812">Transmembrane</keyword>
<dbReference type="InParanoid" id="A0A151ZBJ8"/>
<sequence length="140" mass="15540">MPYGNERTTQKTKYSTTLIGYCNSAQIEYNAILQKLNFQMNQKKFVSLFGLITGCASTALVLATGGLALVPIVLASGTVVIISLNGDDGIVFGTQTILEMQTMLDLIVKLRGYLQDDNIDEIQLMKYLDDIYINLTKYLK</sequence>
<accession>A0A151ZBJ8</accession>
<protein>
    <submittedName>
        <fullName evidence="2">Uncharacterized protein</fullName>
    </submittedName>
</protein>
<evidence type="ECO:0000313" key="3">
    <source>
        <dbReference type="Proteomes" id="UP000076078"/>
    </source>
</evidence>
<keyword evidence="3" id="KW-1185">Reference proteome</keyword>
<keyword evidence="1" id="KW-0472">Membrane</keyword>
<evidence type="ECO:0000256" key="1">
    <source>
        <dbReference type="SAM" id="Phobius"/>
    </source>
</evidence>
<gene>
    <name evidence="2" type="ORF">DLAC_08257</name>
</gene>
<name>A0A151ZBJ8_TIELA</name>
<comment type="caution">
    <text evidence="2">The sequence shown here is derived from an EMBL/GenBank/DDBJ whole genome shotgun (WGS) entry which is preliminary data.</text>
</comment>
<feature type="transmembrane region" description="Helical" evidence="1">
    <location>
        <begin position="45"/>
        <end position="74"/>
    </location>
</feature>
<keyword evidence="1" id="KW-1133">Transmembrane helix</keyword>
<dbReference type="EMBL" id="LODT01000035">
    <property type="protein sequence ID" value="KYQ91311.1"/>
    <property type="molecule type" value="Genomic_DNA"/>
</dbReference>
<dbReference type="Proteomes" id="UP000076078">
    <property type="component" value="Unassembled WGS sequence"/>
</dbReference>